<organism evidence="8 9">
    <name type="scientific">Salmonirosea aquatica</name>
    <dbReference type="NCBI Taxonomy" id="2654236"/>
    <lineage>
        <taxon>Bacteria</taxon>
        <taxon>Pseudomonadati</taxon>
        <taxon>Bacteroidota</taxon>
        <taxon>Cytophagia</taxon>
        <taxon>Cytophagales</taxon>
        <taxon>Spirosomataceae</taxon>
        <taxon>Salmonirosea</taxon>
    </lineage>
</organism>
<evidence type="ECO:0000256" key="1">
    <source>
        <dbReference type="ARBA" id="ARBA00004442"/>
    </source>
</evidence>
<evidence type="ECO:0000259" key="6">
    <source>
        <dbReference type="Pfam" id="PF07980"/>
    </source>
</evidence>
<accession>A0A7C9BES9</accession>
<evidence type="ECO:0000256" key="3">
    <source>
        <dbReference type="ARBA" id="ARBA00022729"/>
    </source>
</evidence>
<dbReference type="EMBL" id="WHLY01000002">
    <property type="protein sequence ID" value="MPR33940.1"/>
    <property type="molecule type" value="Genomic_DNA"/>
</dbReference>
<evidence type="ECO:0000256" key="4">
    <source>
        <dbReference type="ARBA" id="ARBA00023136"/>
    </source>
</evidence>
<dbReference type="InterPro" id="IPR011990">
    <property type="entry name" value="TPR-like_helical_dom_sf"/>
</dbReference>
<dbReference type="RefSeq" id="WP_152759727.1">
    <property type="nucleotide sequence ID" value="NZ_WHLY01000002.1"/>
</dbReference>
<dbReference type="Pfam" id="PF07980">
    <property type="entry name" value="SusD_RagB"/>
    <property type="match status" value="1"/>
</dbReference>
<dbReference type="CDD" id="cd08977">
    <property type="entry name" value="SusD"/>
    <property type="match status" value="1"/>
</dbReference>
<evidence type="ECO:0000313" key="8">
    <source>
        <dbReference type="EMBL" id="MPR33940.1"/>
    </source>
</evidence>
<feature type="domain" description="SusD-like N-terminal" evidence="7">
    <location>
        <begin position="20"/>
        <end position="219"/>
    </location>
</feature>
<evidence type="ECO:0000256" key="5">
    <source>
        <dbReference type="ARBA" id="ARBA00023237"/>
    </source>
</evidence>
<keyword evidence="5" id="KW-0998">Cell outer membrane</keyword>
<dbReference type="AlphaFoldDB" id="A0A7C9BES9"/>
<dbReference type="InterPro" id="IPR012944">
    <property type="entry name" value="SusD_RagB_dom"/>
</dbReference>
<dbReference type="InterPro" id="IPR033985">
    <property type="entry name" value="SusD-like_N"/>
</dbReference>
<sequence>MKKYITLILLGTMLSSCSEFLNLQPEYQINEVSFYKSAKDFETALVGNYAGLQVLYNTALVDIGDLTTDNAEIKWTSPTVSETELDEVNPTASNDFLNTVWSGSFATIARSNNILSRLDDVNLTEAQKNQFKGESLFLRAFSYFNLVRLFGNVPIVDVAFRSPDAIMDFDMTRRPVSEVYALITKDLTDAASLLNGITLPSKSQASTGAAKTLLGKVYLTTKQYDLAKNVLKEIIDQKTYSLNPDYKKLFTNGNSELQETIFEIKYLSGNVGEGNSFSSIFTPARFDMAIFPGNMQGSGRVLPTKQMANVYEPGDLRRKASIGDSVRLNTGKYEKETYGLKFVDFTTGIVGDGGINFTALRYADVLLMYAEALNETNGTPEAHTYLNMVRQRAGLAPLSGLSKAEFTLALEKERRVEFLLEGHRWFDLVRTGRAQEVLNKYFQDNGLSFTVAPHELIMPIPLREIDINPNLGQNPGY</sequence>
<protein>
    <submittedName>
        <fullName evidence="8">RagB/SusD family nutrient uptake outer membrane protein</fullName>
    </submittedName>
</protein>
<evidence type="ECO:0000259" key="7">
    <source>
        <dbReference type="Pfam" id="PF14322"/>
    </source>
</evidence>
<keyword evidence="9" id="KW-1185">Reference proteome</keyword>
<evidence type="ECO:0000256" key="2">
    <source>
        <dbReference type="ARBA" id="ARBA00006275"/>
    </source>
</evidence>
<name>A0A7C9BES9_9BACT</name>
<dbReference type="Pfam" id="PF14322">
    <property type="entry name" value="SusD-like_3"/>
    <property type="match status" value="1"/>
</dbReference>
<keyword evidence="3" id="KW-0732">Signal</keyword>
<comment type="similarity">
    <text evidence="2">Belongs to the SusD family.</text>
</comment>
<dbReference type="GO" id="GO:0009279">
    <property type="term" value="C:cell outer membrane"/>
    <property type="evidence" value="ECO:0007669"/>
    <property type="project" value="UniProtKB-SubCell"/>
</dbReference>
<gene>
    <name evidence="8" type="ORF">GBK04_11305</name>
</gene>
<dbReference type="SUPFAM" id="SSF48452">
    <property type="entry name" value="TPR-like"/>
    <property type="match status" value="1"/>
</dbReference>
<dbReference type="Proteomes" id="UP000479293">
    <property type="component" value="Unassembled WGS sequence"/>
</dbReference>
<proteinExistence type="inferred from homology"/>
<feature type="domain" description="RagB/SusD" evidence="6">
    <location>
        <begin position="341"/>
        <end position="477"/>
    </location>
</feature>
<keyword evidence="4" id="KW-0472">Membrane</keyword>
<dbReference type="PROSITE" id="PS51257">
    <property type="entry name" value="PROKAR_LIPOPROTEIN"/>
    <property type="match status" value="1"/>
</dbReference>
<comment type="caution">
    <text evidence="8">The sequence shown here is derived from an EMBL/GenBank/DDBJ whole genome shotgun (WGS) entry which is preliminary data.</text>
</comment>
<dbReference type="Gene3D" id="1.25.40.390">
    <property type="match status" value="1"/>
</dbReference>
<evidence type="ECO:0000313" key="9">
    <source>
        <dbReference type="Proteomes" id="UP000479293"/>
    </source>
</evidence>
<reference evidence="8 9" key="1">
    <citation type="submission" date="2019-10" db="EMBL/GenBank/DDBJ databases">
        <title>Draft Genome Sequence of Cytophagaceae sp. SJW1-29.</title>
        <authorList>
            <person name="Choi A."/>
        </authorList>
    </citation>
    <scope>NUCLEOTIDE SEQUENCE [LARGE SCALE GENOMIC DNA]</scope>
    <source>
        <strain evidence="8 9">SJW1-29</strain>
    </source>
</reference>
<comment type="subcellular location">
    <subcellularLocation>
        <location evidence="1">Cell outer membrane</location>
    </subcellularLocation>
</comment>